<dbReference type="EMBL" id="FZQP02001103">
    <property type="protein sequence ID" value="VVC91592.1"/>
    <property type="molecule type" value="Genomic_DNA"/>
</dbReference>
<keyword evidence="2" id="KW-1185">Reference proteome</keyword>
<name>A0A5E4Q276_9NEOP</name>
<dbReference type="Proteomes" id="UP000324832">
    <property type="component" value="Unassembled WGS sequence"/>
</dbReference>
<evidence type="ECO:0000313" key="2">
    <source>
        <dbReference type="Proteomes" id="UP000324832"/>
    </source>
</evidence>
<proteinExistence type="predicted"/>
<evidence type="ECO:0000313" key="1">
    <source>
        <dbReference type="EMBL" id="VVC91592.1"/>
    </source>
</evidence>
<protein>
    <submittedName>
        <fullName evidence="1">Uncharacterized protein</fullName>
    </submittedName>
</protein>
<gene>
    <name evidence="1" type="ORF">LSINAPIS_LOCUS4232</name>
</gene>
<dbReference type="AlphaFoldDB" id="A0A5E4Q276"/>
<organism evidence="1 2">
    <name type="scientific">Leptidea sinapis</name>
    <dbReference type="NCBI Taxonomy" id="189913"/>
    <lineage>
        <taxon>Eukaryota</taxon>
        <taxon>Metazoa</taxon>
        <taxon>Ecdysozoa</taxon>
        <taxon>Arthropoda</taxon>
        <taxon>Hexapoda</taxon>
        <taxon>Insecta</taxon>
        <taxon>Pterygota</taxon>
        <taxon>Neoptera</taxon>
        <taxon>Endopterygota</taxon>
        <taxon>Lepidoptera</taxon>
        <taxon>Glossata</taxon>
        <taxon>Ditrysia</taxon>
        <taxon>Papilionoidea</taxon>
        <taxon>Pieridae</taxon>
        <taxon>Dismorphiinae</taxon>
        <taxon>Leptidea</taxon>
    </lineage>
</organism>
<accession>A0A5E4Q276</accession>
<reference evidence="1 2" key="1">
    <citation type="submission" date="2017-07" db="EMBL/GenBank/DDBJ databases">
        <authorList>
            <person name="Talla V."/>
            <person name="Backstrom N."/>
        </authorList>
    </citation>
    <scope>NUCLEOTIDE SEQUENCE [LARGE SCALE GENOMIC DNA]</scope>
</reference>
<sequence>MVDRSDGRWGKKLLEWRPRKGFRNVGRQSARWTDDLVRATGKDWIRKTQDRTKWFKMEETFTQHWVDQVHTLIIRVTFPLERSSILSTQPNHIP</sequence>